<sequence>MASHVWLGAYVTRLRCRMFQDGGGACCFCFCLPVTEAPLKPVGAACATAERAVSSECMK</sequence>
<proteinExistence type="predicted"/>
<dbReference type="AlphaFoldDB" id="A0AA35LCU8"/>
<dbReference type="Proteomes" id="UP001178461">
    <property type="component" value="Chromosome Z"/>
</dbReference>
<accession>A0AA35LCU8</accession>
<gene>
    <name evidence="1" type="ORF">PODLI_1B012247</name>
</gene>
<organism evidence="1 2">
    <name type="scientific">Podarcis lilfordi</name>
    <name type="common">Lilford's wall lizard</name>
    <dbReference type="NCBI Taxonomy" id="74358"/>
    <lineage>
        <taxon>Eukaryota</taxon>
        <taxon>Metazoa</taxon>
        <taxon>Chordata</taxon>
        <taxon>Craniata</taxon>
        <taxon>Vertebrata</taxon>
        <taxon>Euteleostomi</taxon>
        <taxon>Lepidosauria</taxon>
        <taxon>Squamata</taxon>
        <taxon>Bifurcata</taxon>
        <taxon>Unidentata</taxon>
        <taxon>Episquamata</taxon>
        <taxon>Laterata</taxon>
        <taxon>Lacertibaenia</taxon>
        <taxon>Lacertidae</taxon>
        <taxon>Podarcis</taxon>
    </lineage>
</organism>
<name>A0AA35LCU8_9SAUR</name>
<protein>
    <submittedName>
        <fullName evidence="1">Uncharacterized protein</fullName>
    </submittedName>
</protein>
<keyword evidence="2" id="KW-1185">Reference proteome</keyword>
<evidence type="ECO:0000313" key="1">
    <source>
        <dbReference type="EMBL" id="CAI5793995.1"/>
    </source>
</evidence>
<dbReference type="EMBL" id="OX395140">
    <property type="protein sequence ID" value="CAI5793995.1"/>
    <property type="molecule type" value="Genomic_DNA"/>
</dbReference>
<reference evidence="1" key="1">
    <citation type="submission" date="2022-12" db="EMBL/GenBank/DDBJ databases">
        <authorList>
            <person name="Alioto T."/>
            <person name="Alioto T."/>
            <person name="Gomez Garrido J."/>
        </authorList>
    </citation>
    <scope>NUCLEOTIDE SEQUENCE</scope>
</reference>
<evidence type="ECO:0000313" key="2">
    <source>
        <dbReference type="Proteomes" id="UP001178461"/>
    </source>
</evidence>